<dbReference type="RefSeq" id="WP_123042383.1">
    <property type="nucleotide sequence ID" value="NZ_CP033433.1"/>
</dbReference>
<dbReference type="InterPro" id="IPR036640">
    <property type="entry name" value="ABC1_TM_sf"/>
</dbReference>
<dbReference type="PROSITE" id="PS50929">
    <property type="entry name" value="ABC_TM1F"/>
    <property type="match status" value="1"/>
</dbReference>
<protein>
    <submittedName>
        <fullName evidence="13">ABC transporter ATP-binding protein</fullName>
    </submittedName>
</protein>
<dbReference type="FunFam" id="3.40.50.300:FF:000287">
    <property type="entry name" value="Multidrug ABC transporter ATP-binding protein"/>
    <property type="match status" value="1"/>
</dbReference>
<dbReference type="Gene3D" id="1.20.1560.10">
    <property type="entry name" value="ABC transporter type 1, transmembrane domain"/>
    <property type="match status" value="1"/>
</dbReference>
<dbReference type="EMBL" id="CP033433">
    <property type="protein sequence ID" value="AYQ74302.1"/>
    <property type="molecule type" value="Genomic_DNA"/>
</dbReference>
<dbReference type="Pfam" id="PF00005">
    <property type="entry name" value="ABC_tran"/>
    <property type="match status" value="1"/>
</dbReference>
<dbReference type="GO" id="GO:0005524">
    <property type="term" value="F:ATP binding"/>
    <property type="evidence" value="ECO:0007669"/>
    <property type="project" value="UniProtKB-KW"/>
</dbReference>
<evidence type="ECO:0000256" key="7">
    <source>
        <dbReference type="ARBA" id="ARBA00022989"/>
    </source>
</evidence>
<keyword evidence="14" id="KW-1185">Reference proteome</keyword>
<keyword evidence="4 10" id="KW-0812">Transmembrane</keyword>
<dbReference type="PANTHER" id="PTHR43394:SF1">
    <property type="entry name" value="ATP-BINDING CASSETTE SUB-FAMILY B MEMBER 10, MITOCHONDRIAL"/>
    <property type="match status" value="1"/>
</dbReference>
<evidence type="ECO:0000256" key="9">
    <source>
        <dbReference type="SAM" id="MobiDB-lite"/>
    </source>
</evidence>
<evidence type="ECO:0000256" key="5">
    <source>
        <dbReference type="ARBA" id="ARBA00022741"/>
    </source>
</evidence>
<keyword evidence="7 10" id="KW-1133">Transmembrane helix</keyword>
<keyword evidence="6 13" id="KW-0067">ATP-binding</keyword>
<feature type="transmembrane region" description="Helical" evidence="10">
    <location>
        <begin position="58"/>
        <end position="81"/>
    </location>
</feature>
<dbReference type="Proteomes" id="UP000269097">
    <property type="component" value="Chromosome"/>
</dbReference>
<evidence type="ECO:0000256" key="4">
    <source>
        <dbReference type="ARBA" id="ARBA00022692"/>
    </source>
</evidence>
<dbReference type="PANTHER" id="PTHR43394">
    <property type="entry name" value="ATP-DEPENDENT PERMEASE MDL1, MITOCHONDRIAL"/>
    <property type="match status" value="1"/>
</dbReference>
<evidence type="ECO:0000256" key="2">
    <source>
        <dbReference type="ARBA" id="ARBA00022448"/>
    </source>
</evidence>
<dbReference type="FunFam" id="1.20.1560.10:FF:000011">
    <property type="entry name" value="Multidrug ABC transporter ATP-binding protein"/>
    <property type="match status" value="1"/>
</dbReference>
<dbReference type="SUPFAM" id="SSF52540">
    <property type="entry name" value="P-loop containing nucleoside triphosphate hydrolases"/>
    <property type="match status" value="1"/>
</dbReference>
<evidence type="ECO:0000313" key="14">
    <source>
        <dbReference type="Proteomes" id="UP000269097"/>
    </source>
</evidence>
<dbReference type="KEGG" id="coh:EAV92_18055"/>
<feature type="region of interest" description="Disordered" evidence="9">
    <location>
        <begin position="1"/>
        <end position="40"/>
    </location>
</feature>
<dbReference type="InterPro" id="IPR027417">
    <property type="entry name" value="P-loop_NTPase"/>
</dbReference>
<comment type="subcellular location">
    <subcellularLocation>
        <location evidence="1">Cell membrane</location>
        <topology evidence="1">Multi-pass membrane protein</topology>
    </subcellularLocation>
</comment>
<feature type="transmembrane region" description="Helical" evidence="10">
    <location>
        <begin position="205"/>
        <end position="222"/>
    </location>
</feature>
<gene>
    <name evidence="13" type="ORF">EAV92_18055</name>
</gene>
<evidence type="ECO:0000256" key="3">
    <source>
        <dbReference type="ARBA" id="ARBA00022475"/>
    </source>
</evidence>
<dbReference type="SMART" id="SM00382">
    <property type="entry name" value="AAA"/>
    <property type="match status" value="1"/>
</dbReference>
<evidence type="ECO:0000256" key="6">
    <source>
        <dbReference type="ARBA" id="ARBA00022840"/>
    </source>
</evidence>
<proteinExistence type="predicted"/>
<feature type="domain" description="ABC transmembrane type-1" evidence="12">
    <location>
        <begin position="62"/>
        <end position="346"/>
    </location>
</feature>
<feature type="domain" description="ABC transporter" evidence="11">
    <location>
        <begin position="380"/>
        <end position="614"/>
    </location>
</feature>
<dbReference type="CDD" id="cd18547">
    <property type="entry name" value="ABC_6TM_Tm288_like"/>
    <property type="match status" value="1"/>
</dbReference>
<keyword evidence="8 10" id="KW-0472">Membrane</keyword>
<feature type="transmembrane region" description="Helical" evidence="10">
    <location>
        <begin position="290"/>
        <end position="311"/>
    </location>
</feature>
<reference evidence="13 14" key="1">
    <citation type="submission" date="2018-10" db="EMBL/GenBank/DDBJ databases">
        <title>Genome Sequence of Cohnella sp.</title>
        <authorList>
            <person name="Srinivasan S."/>
            <person name="Kim M.K."/>
        </authorList>
    </citation>
    <scope>NUCLEOTIDE SEQUENCE [LARGE SCALE GENOMIC DNA]</scope>
    <source>
        <strain evidence="13 14">18JY8-7</strain>
    </source>
</reference>
<dbReference type="GO" id="GO:0005886">
    <property type="term" value="C:plasma membrane"/>
    <property type="evidence" value="ECO:0007669"/>
    <property type="project" value="UniProtKB-SubCell"/>
</dbReference>
<feature type="compositionally biased region" description="Gly residues" evidence="9">
    <location>
        <begin position="21"/>
        <end position="34"/>
    </location>
</feature>
<evidence type="ECO:0000256" key="1">
    <source>
        <dbReference type="ARBA" id="ARBA00004651"/>
    </source>
</evidence>
<organism evidence="13 14">
    <name type="scientific">Cohnella candidum</name>
    <dbReference type="NCBI Taxonomy" id="2674991"/>
    <lineage>
        <taxon>Bacteria</taxon>
        <taxon>Bacillati</taxon>
        <taxon>Bacillota</taxon>
        <taxon>Bacilli</taxon>
        <taxon>Bacillales</taxon>
        <taxon>Paenibacillaceae</taxon>
        <taxon>Cohnella</taxon>
    </lineage>
</organism>
<accession>A0A3G3K1K4</accession>
<dbReference type="InterPro" id="IPR011527">
    <property type="entry name" value="ABC1_TM_dom"/>
</dbReference>
<dbReference type="CDD" id="cd03254">
    <property type="entry name" value="ABCC_Glucan_exporter_like"/>
    <property type="match status" value="1"/>
</dbReference>
<keyword evidence="5" id="KW-0547">Nucleotide-binding</keyword>
<dbReference type="GO" id="GO:0015421">
    <property type="term" value="F:ABC-type oligopeptide transporter activity"/>
    <property type="evidence" value="ECO:0007669"/>
    <property type="project" value="TreeGrafter"/>
</dbReference>
<dbReference type="InterPro" id="IPR003439">
    <property type="entry name" value="ABC_transporter-like_ATP-bd"/>
</dbReference>
<evidence type="ECO:0000256" key="10">
    <source>
        <dbReference type="SAM" id="Phobius"/>
    </source>
</evidence>
<dbReference type="GO" id="GO:0016887">
    <property type="term" value="F:ATP hydrolysis activity"/>
    <property type="evidence" value="ECO:0007669"/>
    <property type="project" value="InterPro"/>
</dbReference>
<dbReference type="Gene3D" id="3.40.50.300">
    <property type="entry name" value="P-loop containing nucleotide triphosphate hydrolases"/>
    <property type="match status" value="1"/>
</dbReference>
<evidence type="ECO:0000259" key="11">
    <source>
        <dbReference type="PROSITE" id="PS50893"/>
    </source>
</evidence>
<sequence>MSQPPRDAAGPRGAVPAPRAGGFGPGGGHPGRGGPKVKPKDWKSTLKRLWSYFGKEKGLLTFTFCMVIVDSAITLAGPYLIGLSIDTMANGRGQVDFNQLQIVLIALMAAYLSDAALTFAQGWLMAGVSQRIVLRLRRSLFAKIQRLPLRFFDTRSHGELMSRLSNDIDNVSSTVAQAVVQVMTGSISILGALIMMLYLSPLLTLASLITVPAVFLLTNTIARKTGPLFKEQQVRLGALNGQVEETISGIHIVKAFNREEKVIREFEAVNDELCKVGVQAQIRSGFLMPLMNVIGNVGFAAIAITGSWMAVEKMITVGVIASFLSYSRQFVRPLNDLANTFNQLQSGIAGAERVFEVLDEEEEPADPPEAVRLENTSGHVRFDNVSFGYRPDVPILKGISFEAPAGTSTAFVGPTGAGKTTIVNLLTRFYDVTGGSIEIDERDIRTYTMDSLRRSFGIVLQDTYLFSGTIKENIRYGNPEATDEEIREAAVLANADTFIRRLPNGYDTVLAENGGNLSQGQRQLLAIARVILAKPSILILDEATSSIDTRTELQIQDAMLQVMKGRTSFIIAHRLNTIREADRIMVIDHGQIVEHGSHDELMERKGVYYRMYMNQFGNLEEKAAGE</sequence>
<dbReference type="Pfam" id="PF00664">
    <property type="entry name" value="ABC_membrane"/>
    <property type="match status" value="1"/>
</dbReference>
<dbReference type="InterPro" id="IPR003593">
    <property type="entry name" value="AAA+_ATPase"/>
</dbReference>
<keyword evidence="3" id="KW-1003">Cell membrane</keyword>
<dbReference type="InterPro" id="IPR039421">
    <property type="entry name" value="Type_1_exporter"/>
</dbReference>
<feature type="transmembrane region" description="Helical" evidence="10">
    <location>
        <begin position="101"/>
        <end position="128"/>
    </location>
</feature>
<name>A0A3G3K1K4_9BACL</name>
<evidence type="ECO:0000259" key="12">
    <source>
        <dbReference type="PROSITE" id="PS50929"/>
    </source>
</evidence>
<evidence type="ECO:0000313" key="13">
    <source>
        <dbReference type="EMBL" id="AYQ74302.1"/>
    </source>
</evidence>
<dbReference type="SUPFAM" id="SSF90123">
    <property type="entry name" value="ABC transporter transmembrane region"/>
    <property type="match status" value="1"/>
</dbReference>
<dbReference type="InterPro" id="IPR017871">
    <property type="entry name" value="ABC_transporter-like_CS"/>
</dbReference>
<dbReference type="PROSITE" id="PS00211">
    <property type="entry name" value="ABC_TRANSPORTER_1"/>
    <property type="match status" value="1"/>
</dbReference>
<feature type="compositionally biased region" description="Low complexity" evidence="9">
    <location>
        <begin position="1"/>
        <end position="20"/>
    </location>
</feature>
<keyword evidence="2" id="KW-0813">Transport</keyword>
<evidence type="ECO:0000256" key="8">
    <source>
        <dbReference type="ARBA" id="ARBA00023136"/>
    </source>
</evidence>
<dbReference type="AlphaFoldDB" id="A0A3G3K1K4"/>
<dbReference type="PROSITE" id="PS50893">
    <property type="entry name" value="ABC_TRANSPORTER_2"/>
    <property type="match status" value="1"/>
</dbReference>